<dbReference type="SUPFAM" id="SSF53335">
    <property type="entry name" value="S-adenosyl-L-methionine-dependent methyltransferases"/>
    <property type="match status" value="1"/>
</dbReference>
<dbReference type="InterPro" id="IPR002877">
    <property type="entry name" value="RNA_MeTrfase_FtsJ_dom"/>
</dbReference>
<evidence type="ECO:0000313" key="4">
    <source>
        <dbReference type="Proteomes" id="UP000288716"/>
    </source>
</evidence>
<dbReference type="InterPro" id="IPR050851">
    <property type="entry name" value="mRNA_Cap_2O-Ribose_MeTrfase"/>
</dbReference>
<keyword evidence="1" id="KW-0949">S-adenosyl-L-methionine</keyword>
<comment type="caution">
    <text evidence="3">The sequence shown here is derived from an EMBL/GenBank/DDBJ whole genome shotgun (WGS) entry which is preliminary data.</text>
</comment>
<organism evidence="3 4">
    <name type="scientific">Leptotrombidium deliense</name>
    <dbReference type="NCBI Taxonomy" id="299467"/>
    <lineage>
        <taxon>Eukaryota</taxon>
        <taxon>Metazoa</taxon>
        <taxon>Ecdysozoa</taxon>
        <taxon>Arthropoda</taxon>
        <taxon>Chelicerata</taxon>
        <taxon>Arachnida</taxon>
        <taxon>Acari</taxon>
        <taxon>Acariformes</taxon>
        <taxon>Trombidiformes</taxon>
        <taxon>Prostigmata</taxon>
        <taxon>Anystina</taxon>
        <taxon>Parasitengona</taxon>
        <taxon>Trombiculoidea</taxon>
        <taxon>Trombiculidae</taxon>
        <taxon>Leptotrombidium</taxon>
    </lineage>
</organism>
<gene>
    <name evidence="3" type="ORF">B4U80_04626</name>
</gene>
<name>A0A443RTJ1_9ACAR</name>
<sequence>MANIDTVFDFMFTNPKDEHNKSLVQESEPLYFADICAGPGGFSEYVLWKKGWQAKGFGFTLKGENDFKLNEFFAGTPETFEPHYGVDGINGNGNIYIPQNLVEFRDFVLCNTNKKGVHFVMADGGFSVEGQENIQEILSKRLYLCQFMCALSILRTGGHFVCKLFDIFTPFSIGLIYLMYKCFQKIAIHKPNSSRPANSERYIICKWKRPETERVEIFLFEMNIRLDMYSDDEDDITDLVSLDVLKEDRPFFN</sequence>
<keyword evidence="1" id="KW-0539">Nucleus</keyword>
<proteinExistence type="predicted"/>
<keyword evidence="1" id="KW-0507">mRNA processing</keyword>
<keyword evidence="1" id="KW-0489">Methyltransferase</keyword>
<dbReference type="InterPro" id="IPR025816">
    <property type="entry name" value="RrmJ-type_MeTrfase"/>
</dbReference>
<dbReference type="OrthoDB" id="10251234at2759"/>
<dbReference type="GO" id="GO:0016556">
    <property type="term" value="P:mRNA modification"/>
    <property type="evidence" value="ECO:0007669"/>
    <property type="project" value="UniProtKB-UniRule"/>
</dbReference>
<dbReference type="GO" id="GO:0006370">
    <property type="term" value="P:7-methylguanosine mRNA capping"/>
    <property type="evidence" value="ECO:0007669"/>
    <property type="project" value="UniProtKB-UniRule"/>
</dbReference>
<reference evidence="3 4" key="1">
    <citation type="journal article" date="2018" name="Gigascience">
        <title>Genomes of trombidid mites reveal novel predicted allergens and laterally-transferred genes associated with secondary metabolism.</title>
        <authorList>
            <person name="Dong X."/>
            <person name="Chaisiri K."/>
            <person name="Xia D."/>
            <person name="Armstrong S.D."/>
            <person name="Fang Y."/>
            <person name="Donnelly M.J."/>
            <person name="Kadowaki T."/>
            <person name="McGarry J.W."/>
            <person name="Darby A.C."/>
            <person name="Makepeace B.L."/>
        </authorList>
    </citation>
    <scope>NUCLEOTIDE SEQUENCE [LARGE SCALE GENOMIC DNA]</scope>
    <source>
        <strain evidence="3">UoL-UT</strain>
    </source>
</reference>
<keyword evidence="4" id="KW-1185">Reference proteome</keyword>
<dbReference type="GO" id="GO:0004483">
    <property type="term" value="F:methyltransferase cap1 activity"/>
    <property type="evidence" value="ECO:0007669"/>
    <property type="project" value="UniProtKB-UniRule"/>
</dbReference>
<dbReference type="AlphaFoldDB" id="A0A443RTJ1"/>
<dbReference type="InterPro" id="IPR029063">
    <property type="entry name" value="SAM-dependent_MTases_sf"/>
</dbReference>
<dbReference type="Gene3D" id="3.40.50.12760">
    <property type="match status" value="1"/>
</dbReference>
<dbReference type="EC" id="2.1.1.57" evidence="1"/>
<accession>A0A443RTJ1</accession>
<feature type="domain" description="RrmJ-type SAM-dependent 2'-O-MTase" evidence="2">
    <location>
        <begin position="1"/>
        <end position="209"/>
    </location>
</feature>
<dbReference type="PANTHER" id="PTHR16121:SF0">
    <property type="entry name" value="CAP-SPECIFIC MRNA (NUCLEOSIDE-2'-O-)-METHYLTRANSFERASE 1"/>
    <property type="match status" value="1"/>
</dbReference>
<dbReference type="VEuPathDB" id="VectorBase:LDEU013359"/>
<keyword evidence="1" id="KW-0808">Transferase</keyword>
<dbReference type="Proteomes" id="UP000288716">
    <property type="component" value="Unassembled WGS sequence"/>
</dbReference>
<dbReference type="GO" id="GO:0032259">
    <property type="term" value="P:methylation"/>
    <property type="evidence" value="ECO:0007669"/>
    <property type="project" value="UniProtKB-KW"/>
</dbReference>
<keyword evidence="1" id="KW-0506">mRNA capping</keyword>
<dbReference type="PROSITE" id="PS51613">
    <property type="entry name" value="SAM_MT_RRMJ"/>
    <property type="match status" value="1"/>
</dbReference>
<comment type="subcellular location">
    <subcellularLocation>
        <location evidence="1">Nucleus</location>
    </subcellularLocation>
</comment>
<dbReference type="GO" id="GO:0005634">
    <property type="term" value="C:nucleus"/>
    <property type="evidence" value="ECO:0007669"/>
    <property type="project" value="UniProtKB-SubCell"/>
</dbReference>
<dbReference type="GO" id="GO:0005737">
    <property type="term" value="C:cytoplasm"/>
    <property type="evidence" value="ECO:0007669"/>
    <property type="project" value="TreeGrafter"/>
</dbReference>
<feature type="non-terminal residue" evidence="3">
    <location>
        <position position="253"/>
    </location>
</feature>
<dbReference type="EMBL" id="NCKV01035935">
    <property type="protein sequence ID" value="RWS18681.1"/>
    <property type="molecule type" value="Genomic_DNA"/>
</dbReference>
<protein>
    <recommendedName>
        <fullName evidence="1">Cap-specific mRNA (nucleoside-2'-O-)-methyltransferase 1</fullName>
        <ecNumber evidence="1">2.1.1.57</ecNumber>
    </recommendedName>
    <alternativeName>
        <fullName evidence="1">Cap1 2'O-ribose methyltransferase 1</fullName>
    </alternativeName>
</protein>
<evidence type="ECO:0000256" key="1">
    <source>
        <dbReference type="RuleBase" id="RU368012"/>
    </source>
</evidence>
<comment type="function">
    <text evidence="1">S-adenosyl-L-methionine-dependent methyltransferase that mediates RNA cap1 2'-O-ribose methylation to the 5'-cap structure of RNAs. Methylates the ribose of the first nucleotide of a m(7)GpppG-capped mRNA to produce m(7)GpppNmp (cap1).</text>
</comment>
<comment type="catalytic activity">
    <reaction evidence="1">
        <text>a 5'-end (N(7)-methyl 5'-triphosphoguanosine)-ribonucleoside in mRNA + S-adenosyl-L-methionine = a 5'-end (N(7)-methyl 5'-triphosphoguanosine)-(2'-O-methyl-ribonucleoside) in mRNA + S-adenosyl-L-homocysteine + H(+)</text>
        <dbReference type="Rhea" id="RHEA:67020"/>
        <dbReference type="Rhea" id="RHEA-COMP:17167"/>
        <dbReference type="Rhea" id="RHEA-COMP:17168"/>
        <dbReference type="ChEBI" id="CHEBI:15378"/>
        <dbReference type="ChEBI" id="CHEBI:57856"/>
        <dbReference type="ChEBI" id="CHEBI:59789"/>
        <dbReference type="ChEBI" id="CHEBI:156461"/>
        <dbReference type="ChEBI" id="CHEBI:167609"/>
        <dbReference type="EC" id="2.1.1.57"/>
    </reaction>
</comment>
<dbReference type="PANTHER" id="PTHR16121">
    <property type="entry name" value="CAP-SPECIFIC MRNA (NUCLEOSIDE-2'-O-)-METHYLTRANSFERASE 1-RELATED"/>
    <property type="match status" value="1"/>
</dbReference>
<dbReference type="STRING" id="299467.A0A443RTJ1"/>
<evidence type="ECO:0000313" key="3">
    <source>
        <dbReference type="EMBL" id="RWS18681.1"/>
    </source>
</evidence>
<evidence type="ECO:0000259" key="2">
    <source>
        <dbReference type="PROSITE" id="PS51613"/>
    </source>
</evidence>
<dbReference type="GO" id="GO:0003676">
    <property type="term" value="F:nucleic acid binding"/>
    <property type="evidence" value="ECO:0007669"/>
    <property type="project" value="UniProtKB-UniRule"/>
</dbReference>
<dbReference type="Pfam" id="PF01728">
    <property type="entry name" value="FtsJ"/>
    <property type="match status" value="1"/>
</dbReference>